<protein>
    <submittedName>
        <fullName evidence="2">Uncharacterized protein</fullName>
    </submittedName>
</protein>
<dbReference type="RefSeq" id="WP_078982486.1">
    <property type="nucleotide sequence ID" value="NZ_MWQN01000005.1"/>
</dbReference>
<dbReference type="OrthoDB" id="3698564at2"/>
<organism evidence="2 3">
    <name type="scientific">Embleya scabrispora</name>
    <dbReference type="NCBI Taxonomy" id="159449"/>
    <lineage>
        <taxon>Bacteria</taxon>
        <taxon>Bacillati</taxon>
        <taxon>Actinomycetota</taxon>
        <taxon>Actinomycetes</taxon>
        <taxon>Kitasatosporales</taxon>
        <taxon>Streptomycetaceae</taxon>
        <taxon>Embleya</taxon>
    </lineage>
</organism>
<evidence type="ECO:0000313" key="3">
    <source>
        <dbReference type="Proteomes" id="UP000190037"/>
    </source>
</evidence>
<evidence type="ECO:0000256" key="1">
    <source>
        <dbReference type="SAM" id="MobiDB-lite"/>
    </source>
</evidence>
<feature type="region of interest" description="Disordered" evidence="1">
    <location>
        <begin position="1"/>
        <end position="21"/>
    </location>
</feature>
<proteinExistence type="predicted"/>
<evidence type="ECO:0000313" key="2">
    <source>
        <dbReference type="EMBL" id="OPC76641.1"/>
    </source>
</evidence>
<dbReference type="AlphaFoldDB" id="A0A1T3NJ61"/>
<accession>A0A1T3NJ61</accession>
<comment type="caution">
    <text evidence="2">The sequence shown here is derived from an EMBL/GenBank/DDBJ whole genome shotgun (WGS) entry which is preliminary data.</text>
</comment>
<dbReference type="Proteomes" id="UP000190037">
    <property type="component" value="Unassembled WGS sequence"/>
</dbReference>
<sequence>MTDTTASPADPETRVPTYDTWDDVPDPRWMTRTQHADLDMPRKPSPRVVARVWGSDFRGGDTLLDLHDATHSTPTTTGAARLLAADVDRTHTCDTCGAHSERVLAVHPRHGRRRLCPACAKVATIRTAQREAVTRRAAESAWARRVVADPTSAWAHLRYGPRSRTEAGRRRRPPYVLVTAVDHTGATLVRTTIRLASPRSTDEVPNDAVPLDKAARQLTRRLGGRRLIVWRAEDAAAIREWTGDGPAACRYVDGDALAQRLPAWRGVVTRDGTRVPACLSPGRADRLFVATMRMASLPELDDTARAWLTTGPGTARVEVTGDEEFARRVHAVLRAVGIVADDAEPAPTPLRGMPGTVTMAVHCHRDGVTG</sequence>
<name>A0A1T3NJ61_9ACTN</name>
<dbReference type="EMBL" id="MWQN01000005">
    <property type="protein sequence ID" value="OPC76641.1"/>
    <property type="molecule type" value="Genomic_DNA"/>
</dbReference>
<reference evidence="2 3" key="1">
    <citation type="submission" date="2017-03" db="EMBL/GenBank/DDBJ databases">
        <title>Draft genome sequence of Streptomyces scabrisporus NF3, endophyte isolated from Amphipterygium adstringens.</title>
        <authorList>
            <person name="Vazquez M."/>
            <person name="Ceapa C.D."/>
            <person name="Rodriguez Luna D."/>
            <person name="Sanchez Esquivel S."/>
        </authorList>
    </citation>
    <scope>NUCLEOTIDE SEQUENCE [LARGE SCALE GENOMIC DNA]</scope>
    <source>
        <strain evidence="2 3">NF3</strain>
    </source>
</reference>
<gene>
    <name evidence="2" type="ORF">B4N89_44935</name>
</gene>
<keyword evidence="3" id="KW-1185">Reference proteome</keyword>